<keyword evidence="3" id="KW-1133">Transmembrane helix</keyword>
<feature type="transmembrane region" description="Helical" evidence="3">
    <location>
        <begin position="60"/>
        <end position="81"/>
    </location>
</feature>
<proteinExistence type="inferred from homology"/>
<feature type="transmembrane region" description="Helical" evidence="3">
    <location>
        <begin position="116"/>
        <end position="136"/>
    </location>
</feature>
<keyword evidence="5" id="KW-1185">Reference proteome</keyword>
<accession>A0A917AUC4</accession>
<comment type="caution">
    <text evidence="4">The sequence shown here is derived from an EMBL/GenBank/DDBJ whole genome shotgun (WGS) entry which is preliminary data.</text>
</comment>
<dbReference type="PIRSF" id="PIRSF016661">
    <property type="entry name" value="BioY"/>
    <property type="match status" value="1"/>
</dbReference>
<evidence type="ECO:0000256" key="2">
    <source>
        <dbReference type="PIRNR" id="PIRNR016661"/>
    </source>
</evidence>
<evidence type="ECO:0000313" key="4">
    <source>
        <dbReference type="EMBL" id="GGE74997.1"/>
    </source>
</evidence>
<dbReference type="EMBL" id="BMFK01000002">
    <property type="protein sequence ID" value="GGE74997.1"/>
    <property type="molecule type" value="Genomic_DNA"/>
</dbReference>
<evidence type="ECO:0000256" key="3">
    <source>
        <dbReference type="SAM" id="Phobius"/>
    </source>
</evidence>
<name>A0A917AUC4_9BACI</name>
<keyword evidence="3" id="KW-0812">Transmembrane</keyword>
<evidence type="ECO:0000256" key="1">
    <source>
        <dbReference type="ARBA" id="ARBA00010692"/>
    </source>
</evidence>
<dbReference type="GO" id="GO:0015225">
    <property type="term" value="F:biotin transmembrane transporter activity"/>
    <property type="evidence" value="ECO:0007669"/>
    <property type="project" value="UniProtKB-UniRule"/>
</dbReference>
<protein>
    <recommendedName>
        <fullName evidence="2">Biotin transporter</fullName>
    </recommendedName>
</protein>
<dbReference type="RefSeq" id="WP_308420339.1">
    <property type="nucleotide sequence ID" value="NZ_BMFK01000002.1"/>
</dbReference>
<dbReference type="GO" id="GO:0005886">
    <property type="term" value="C:plasma membrane"/>
    <property type="evidence" value="ECO:0007669"/>
    <property type="project" value="UniProtKB-SubCell"/>
</dbReference>
<evidence type="ECO:0000313" key="5">
    <source>
        <dbReference type="Proteomes" id="UP000605259"/>
    </source>
</evidence>
<dbReference type="PANTHER" id="PTHR34295:SF1">
    <property type="entry name" value="BIOTIN TRANSPORTER BIOY"/>
    <property type="match status" value="1"/>
</dbReference>
<reference evidence="4" key="1">
    <citation type="journal article" date="2014" name="Int. J. Syst. Evol. Microbiol.">
        <title>Complete genome sequence of Corynebacterium casei LMG S-19264T (=DSM 44701T), isolated from a smear-ripened cheese.</title>
        <authorList>
            <consortium name="US DOE Joint Genome Institute (JGI-PGF)"/>
            <person name="Walter F."/>
            <person name="Albersmeier A."/>
            <person name="Kalinowski J."/>
            <person name="Ruckert C."/>
        </authorList>
    </citation>
    <scope>NUCLEOTIDE SEQUENCE</scope>
    <source>
        <strain evidence="4">CGMCC 1.12698</strain>
    </source>
</reference>
<keyword evidence="2" id="KW-1003">Cell membrane</keyword>
<keyword evidence="2" id="KW-0813">Transport</keyword>
<dbReference type="Gene3D" id="1.10.1760.20">
    <property type="match status" value="1"/>
</dbReference>
<gene>
    <name evidence="4" type="primary">bioY</name>
    <name evidence="4" type="ORF">GCM10007140_26070</name>
</gene>
<reference evidence="4" key="2">
    <citation type="submission" date="2020-09" db="EMBL/GenBank/DDBJ databases">
        <authorList>
            <person name="Sun Q."/>
            <person name="Zhou Y."/>
        </authorList>
    </citation>
    <scope>NUCLEOTIDE SEQUENCE</scope>
    <source>
        <strain evidence="4">CGMCC 1.12698</strain>
    </source>
</reference>
<dbReference type="InterPro" id="IPR003784">
    <property type="entry name" value="BioY"/>
</dbReference>
<feature type="transmembrane region" description="Helical" evidence="3">
    <location>
        <begin position="33"/>
        <end position="51"/>
    </location>
</feature>
<organism evidence="4 5">
    <name type="scientific">Priestia taiwanensis</name>
    <dbReference type="NCBI Taxonomy" id="1347902"/>
    <lineage>
        <taxon>Bacteria</taxon>
        <taxon>Bacillati</taxon>
        <taxon>Bacillota</taxon>
        <taxon>Bacilli</taxon>
        <taxon>Bacillales</taxon>
        <taxon>Bacillaceae</taxon>
        <taxon>Priestia</taxon>
    </lineage>
</organism>
<dbReference type="PANTHER" id="PTHR34295">
    <property type="entry name" value="BIOTIN TRANSPORTER BIOY"/>
    <property type="match status" value="1"/>
</dbReference>
<feature type="transmembrane region" description="Helical" evidence="3">
    <location>
        <begin position="87"/>
        <end position="104"/>
    </location>
</feature>
<feature type="transmembrane region" description="Helical" evidence="3">
    <location>
        <begin position="7"/>
        <end position="27"/>
    </location>
</feature>
<dbReference type="Pfam" id="PF02632">
    <property type="entry name" value="BioY"/>
    <property type="match status" value="1"/>
</dbReference>
<dbReference type="AlphaFoldDB" id="A0A917AUC4"/>
<comment type="similarity">
    <text evidence="1 2">Belongs to the BioY family.</text>
</comment>
<comment type="subcellular location">
    <subcellularLocation>
        <location evidence="2">Cell membrane</location>
        <topology evidence="2">Multi-pass membrane protein</topology>
    </subcellularLocation>
</comment>
<dbReference type="Proteomes" id="UP000605259">
    <property type="component" value="Unassembled WGS sequence"/>
</dbReference>
<sequence length="189" mass="20633">MKKNNQPVFSLVLVAMFASLTAIGAFIKIPTPIVPFTLQVMFVFLAGCLLGSRQGALSQIVYVGTGLVGFPVFVSGGGLTYIFQPTFGYLLGFISAAYVIGKLVERKKNPSIKTFFIANMSGLVCVYLCGVIYLYISLNMWIDQPTSLWKVLVMGFFTSIVADILIGIGASVVAVRLYRLFKYKKVVNA</sequence>
<keyword evidence="2 3" id="KW-0472">Membrane</keyword>
<feature type="transmembrane region" description="Helical" evidence="3">
    <location>
        <begin position="148"/>
        <end position="175"/>
    </location>
</feature>